<proteinExistence type="predicted"/>
<evidence type="ECO:0000313" key="1">
    <source>
        <dbReference type="EMBL" id="KKK75242.1"/>
    </source>
</evidence>
<accession>A0A0F8Y1K0</accession>
<comment type="caution">
    <text evidence="1">The sequence shown here is derived from an EMBL/GenBank/DDBJ whole genome shotgun (WGS) entry which is preliminary data.</text>
</comment>
<name>A0A0F8Y1K0_9ZZZZ</name>
<organism evidence="1">
    <name type="scientific">marine sediment metagenome</name>
    <dbReference type="NCBI Taxonomy" id="412755"/>
    <lineage>
        <taxon>unclassified sequences</taxon>
        <taxon>metagenomes</taxon>
        <taxon>ecological metagenomes</taxon>
    </lineage>
</organism>
<dbReference type="AlphaFoldDB" id="A0A0F8Y1K0"/>
<dbReference type="EMBL" id="LAZR01055955">
    <property type="protein sequence ID" value="KKK75242.1"/>
    <property type="molecule type" value="Genomic_DNA"/>
</dbReference>
<sequence>MKFRLRDEAAEQRFWKEYKEDEIEDYKKYGISSQIPVYNCVCYYDVDIHDFYLEGI</sequence>
<gene>
    <name evidence="1" type="ORF">LCGC14_2875660</name>
</gene>
<protein>
    <submittedName>
        <fullName evidence="1">Uncharacterized protein</fullName>
    </submittedName>
</protein>
<reference evidence="1" key="1">
    <citation type="journal article" date="2015" name="Nature">
        <title>Complex archaea that bridge the gap between prokaryotes and eukaryotes.</title>
        <authorList>
            <person name="Spang A."/>
            <person name="Saw J.H."/>
            <person name="Jorgensen S.L."/>
            <person name="Zaremba-Niedzwiedzka K."/>
            <person name="Martijn J."/>
            <person name="Lind A.E."/>
            <person name="van Eijk R."/>
            <person name="Schleper C."/>
            <person name="Guy L."/>
            <person name="Ettema T.J."/>
        </authorList>
    </citation>
    <scope>NUCLEOTIDE SEQUENCE</scope>
</reference>